<evidence type="ECO:0000313" key="2">
    <source>
        <dbReference type="EMBL" id="MBO8200934.1"/>
    </source>
</evidence>
<gene>
    <name evidence="2" type="ORF">JW613_21870</name>
</gene>
<dbReference type="RefSeq" id="WP_209212539.1">
    <property type="nucleotide sequence ID" value="NZ_JAFFZM010000013.1"/>
</dbReference>
<reference evidence="2 3" key="1">
    <citation type="submission" date="2021-02" db="EMBL/GenBank/DDBJ databases">
        <title>Streptomyces spirodelae sp. nov., isolated from duckweed.</title>
        <authorList>
            <person name="Saimee Y."/>
            <person name="Duangmal K."/>
        </authorList>
    </citation>
    <scope>NUCLEOTIDE SEQUENCE [LARGE SCALE GENOMIC DNA]</scope>
    <source>
        <strain evidence="2 3">DSM 42105</strain>
    </source>
</reference>
<evidence type="ECO:0000256" key="1">
    <source>
        <dbReference type="SAM" id="SignalP"/>
    </source>
</evidence>
<keyword evidence="3" id="KW-1185">Reference proteome</keyword>
<name>A0ABS3Y018_9ACTN</name>
<sequence length="148" mass="16002">MKLPNRRLTSSIAVLAVAIPLSSAQTVHAAPAGPGDAQAVHAAPPGPGEWDDLGTHGVYYQSRYRTKAVKSGGGDFKACITTTSTDSEFYDLLEQDSDPIRAKRVSQVRGAGCWIFRNIGAYVDGDNNRAEFFIGTIDGGMKRVHYWD</sequence>
<feature type="signal peptide" evidence="1">
    <location>
        <begin position="1"/>
        <end position="29"/>
    </location>
</feature>
<dbReference type="Proteomes" id="UP000721954">
    <property type="component" value="Unassembled WGS sequence"/>
</dbReference>
<accession>A0ABS3Y018</accession>
<dbReference type="GeneID" id="96261263"/>
<proteinExistence type="predicted"/>
<evidence type="ECO:0008006" key="4">
    <source>
        <dbReference type="Google" id="ProtNLM"/>
    </source>
</evidence>
<keyword evidence="1" id="KW-0732">Signal</keyword>
<dbReference type="EMBL" id="JAFFZM010000013">
    <property type="protein sequence ID" value="MBO8200934.1"/>
    <property type="molecule type" value="Genomic_DNA"/>
</dbReference>
<comment type="caution">
    <text evidence="2">The sequence shown here is derived from an EMBL/GenBank/DDBJ whole genome shotgun (WGS) entry which is preliminary data.</text>
</comment>
<feature type="chain" id="PRO_5047290415" description="Secreted protein" evidence="1">
    <location>
        <begin position="30"/>
        <end position="148"/>
    </location>
</feature>
<protein>
    <recommendedName>
        <fullName evidence="4">Secreted protein</fullName>
    </recommendedName>
</protein>
<organism evidence="2 3">
    <name type="scientific">Streptomyces smyrnaeus</name>
    <dbReference type="NCBI Taxonomy" id="1387713"/>
    <lineage>
        <taxon>Bacteria</taxon>
        <taxon>Bacillati</taxon>
        <taxon>Actinomycetota</taxon>
        <taxon>Actinomycetes</taxon>
        <taxon>Kitasatosporales</taxon>
        <taxon>Streptomycetaceae</taxon>
        <taxon>Streptomyces</taxon>
    </lineage>
</organism>
<evidence type="ECO:0000313" key="3">
    <source>
        <dbReference type="Proteomes" id="UP000721954"/>
    </source>
</evidence>